<keyword evidence="1" id="KW-0129">CBS domain</keyword>
<evidence type="ECO:0000313" key="3">
    <source>
        <dbReference type="EMBL" id="ACV21989.1"/>
    </source>
</evidence>
<dbReference type="STRING" id="471855.Shel_09490"/>
<dbReference type="InterPro" id="IPR000644">
    <property type="entry name" value="CBS_dom"/>
</dbReference>
<dbReference type="KEGG" id="shi:Shel_09490"/>
<dbReference type="HOGENOM" id="CLU_099771_1_0_11"/>
<evidence type="ECO:0000313" key="4">
    <source>
        <dbReference type="Proteomes" id="UP000002026"/>
    </source>
</evidence>
<name>C7N504_SLAHD</name>
<dbReference type="RefSeq" id="WP_012798093.1">
    <property type="nucleotide sequence ID" value="NC_013165.1"/>
</dbReference>
<dbReference type="Proteomes" id="UP000002026">
    <property type="component" value="Chromosome"/>
</dbReference>
<proteinExistence type="predicted"/>
<dbReference type="eggNOG" id="COG0517">
    <property type="taxonomic scope" value="Bacteria"/>
</dbReference>
<dbReference type="Pfam" id="PF00571">
    <property type="entry name" value="CBS"/>
    <property type="match status" value="1"/>
</dbReference>
<dbReference type="EMBL" id="CP001684">
    <property type="protein sequence ID" value="ACV21989.1"/>
    <property type="molecule type" value="Genomic_DNA"/>
</dbReference>
<dbReference type="SUPFAM" id="SSF54631">
    <property type="entry name" value="CBS-domain pair"/>
    <property type="match status" value="1"/>
</dbReference>
<organism evidence="3 4">
    <name type="scientific">Slackia heliotrinireducens (strain ATCC 29202 / DSM 20476 / NCTC 11029 / RHS 1)</name>
    <name type="common">Peptococcus heliotrinreducens</name>
    <dbReference type="NCBI Taxonomy" id="471855"/>
    <lineage>
        <taxon>Bacteria</taxon>
        <taxon>Bacillati</taxon>
        <taxon>Actinomycetota</taxon>
        <taxon>Coriobacteriia</taxon>
        <taxon>Eggerthellales</taxon>
        <taxon>Eggerthellaceae</taxon>
        <taxon>Slackia</taxon>
    </lineage>
</organism>
<protein>
    <recommendedName>
        <fullName evidence="2">CBS domain-containing protein</fullName>
    </recommendedName>
</protein>
<evidence type="ECO:0000256" key="1">
    <source>
        <dbReference type="PROSITE-ProRule" id="PRU00703"/>
    </source>
</evidence>
<feature type="domain" description="CBS" evidence="2">
    <location>
        <begin position="98"/>
        <end position="158"/>
    </location>
</feature>
<keyword evidence="4" id="KW-1185">Reference proteome</keyword>
<accession>C7N504</accession>
<reference evidence="3 4" key="1">
    <citation type="journal article" date="2009" name="Stand. Genomic Sci.">
        <title>Complete genome sequence of Slackia heliotrinireducens type strain (RHS 1).</title>
        <authorList>
            <person name="Pukall R."/>
            <person name="Lapidus A."/>
            <person name="Nolan M."/>
            <person name="Copeland A."/>
            <person name="Glavina Del Rio T."/>
            <person name="Lucas S."/>
            <person name="Chen F."/>
            <person name="Tice H."/>
            <person name="Cheng J.F."/>
            <person name="Chertkov O."/>
            <person name="Bruce D."/>
            <person name="Goodwin L."/>
            <person name="Kuske C."/>
            <person name="Brettin T."/>
            <person name="Detter J.C."/>
            <person name="Han C."/>
            <person name="Pitluck S."/>
            <person name="Pati A."/>
            <person name="Mavrommatis K."/>
            <person name="Ivanova N."/>
            <person name="Ovchinnikova G."/>
            <person name="Chen A."/>
            <person name="Palaniappan K."/>
            <person name="Schneider S."/>
            <person name="Rohde M."/>
            <person name="Chain P."/>
            <person name="D'haeseleer P."/>
            <person name="Goker M."/>
            <person name="Bristow J."/>
            <person name="Eisen J.A."/>
            <person name="Markowitz V."/>
            <person name="Kyrpides N.C."/>
            <person name="Klenk H.P."/>
            <person name="Hugenholtz P."/>
        </authorList>
    </citation>
    <scope>NUCLEOTIDE SEQUENCE [LARGE SCALE GENOMIC DNA]</scope>
    <source>
        <strain evidence="4">ATCC 29202 / DSM 20476 / NCTC 11029 / RHS 1</strain>
    </source>
</reference>
<dbReference type="AlphaFoldDB" id="C7N504"/>
<gene>
    <name evidence="3" type="ordered locus">Shel_09490</name>
</gene>
<dbReference type="Gene3D" id="3.10.580.10">
    <property type="entry name" value="CBS-domain"/>
    <property type="match status" value="1"/>
</dbReference>
<evidence type="ECO:0000259" key="2">
    <source>
        <dbReference type="PROSITE" id="PS51371"/>
    </source>
</evidence>
<dbReference type="InterPro" id="IPR046342">
    <property type="entry name" value="CBS_dom_sf"/>
</dbReference>
<sequence>MNDLTETYLDLYRQLETIVRGTYSLDDRASVVTFLRRQPRYERWRDRIEYCADVRNLLSHRPKVGSEFAVQPSQEMVDFLQRLIFDIQGGTSAMDACVRKEDMLTCTWDSDVRPAIEEMNRRGFSYLPVVEDGRVTAVFGADSLCAYLAECDIVSFDELRFSDLREWMGFDGRDRIVFLFRPRNASLDSIAQDFEDQFHIGKRVGVVFLTNLGRQGERVLGMLTAWDVLGHDDE</sequence>
<dbReference type="PROSITE" id="PS51371">
    <property type="entry name" value="CBS"/>
    <property type="match status" value="1"/>
</dbReference>